<proteinExistence type="predicted"/>
<dbReference type="PATRIC" id="fig|106592.7.peg.3552"/>
<evidence type="ECO:0000259" key="2">
    <source>
        <dbReference type="Pfam" id="PF01488"/>
    </source>
</evidence>
<dbReference type="OrthoDB" id="1910498at2"/>
<keyword evidence="1" id="KW-0521">NADP</keyword>
<dbReference type="Proteomes" id="UP000037425">
    <property type="component" value="Unassembled WGS sequence"/>
</dbReference>
<dbReference type="AlphaFoldDB" id="A0A0L8BKJ0"/>
<dbReference type="RefSeq" id="WP_053251346.1">
    <property type="nucleotide sequence ID" value="NZ_LGAP01000021.1"/>
</dbReference>
<sequence length="350" mass="37871">MREEQTILIVGGYGHVGTRIARRLIDRRTGAVVIAGRDVDKASQAAAQLGCCASTIDLSDPCHWEHALADIDMVVVCIDQDEVAFASFALSRGLIYIDVTASDDFFRKVEQLEDLARVNRGCAVLSVGFAPGLTNLMVKACAERLDRVHNAAIGIMLGLGDDHGPAAIAWTLNRIVAAEQSSKVVELPFGLKRKKHPALAFDFADQHVLRRTLAIPDTATYLTFDSAAISRLTFRALPLLRGRVAAVPILTSLLSRMRFGSKRAALSITVTGTRKGEPWSVTTLYEGQREAEITAEVAALAVERVLSVRPAAGVHHLETLMKLDDIAAQLHDEGGMTHLSEGRCCPPFIG</sequence>
<dbReference type="InterPro" id="IPR006151">
    <property type="entry name" value="Shikm_DH/Glu-tRNA_Rdtase"/>
</dbReference>
<reference evidence="4" key="1">
    <citation type="submission" date="2015-07" db="EMBL/GenBank/DDBJ databases">
        <title>Whole genome sequence of an Ensifer adhaerens strain isolated from a cave pool in the Wind Cave National Park.</title>
        <authorList>
            <person name="Eng W.W.H."/>
            <person name="Gan H.M."/>
            <person name="Barton H.A."/>
            <person name="Savka M.A."/>
        </authorList>
    </citation>
    <scope>NUCLEOTIDE SEQUENCE [LARGE SCALE GENOMIC DNA]</scope>
    <source>
        <strain evidence="4">SD006</strain>
    </source>
</reference>
<dbReference type="PANTHER" id="PTHR43781:SF1">
    <property type="entry name" value="SACCHAROPINE DEHYDROGENASE"/>
    <property type="match status" value="1"/>
</dbReference>
<gene>
    <name evidence="3" type="ORF">AC244_24100</name>
</gene>
<evidence type="ECO:0000313" key="3">
    <source>
        <dbReference type="EMBL" id="KOF15166.1"/>
    </source>
</evidence>
<dbReference type="SUPFAM" id="SSF51735">
    <property type="entry name" value="NAD(P)-binding Rossmann-fold domains"/>
    <property type="match status" value="1"/>
</dbReference>
<accession>A0A0L8BKJ0</accession>
<dbReference type="PANTHER" id="PTHR43781">
    <property type="entry name" value="SACCHAROPINE DEHYDROGENASE"/>
    <property type="match status" value="1"/>
</dbReference>
<name>A0A0L8BKJ0_ENSAD</name>
<dbReference type="EMBL" id="LGAP01000021">
    <property type="protein sequence ID" value="KOF15166.1"/>
    <property type="molecule type" value="Genomic_DNA"/>
</dbReference>
<dbReference type="Gene3D" id="3.40.50.720">
    <property type="entry name" value="NAD(P)-binding Rossmann-like Domain"/>
    <property type="match status" value="1"/>
</dbReference>
<dbReference type="Pfam" id="PF01488">
    <property type="entry name" value="Shikimate_DH"/>
    <property type="match status" value="1"/>
</dbReference>
<dbReference type="InterPro" id="IPR036291">
    <property type="entry name" value="NAD(P)-bd_dom_sf"/>
</dbReference>
<evidence type="ECO:0000256" key="1">
    <source>
        <dbReference type="ARBA" id="ARBA00022857"/>
    </source>
</evidence>
<feature type="domain" description="Quinate/shikimate 5-dehydrogenase/glutamyl-tRNA reductase" evidence="2">
    <location>
        <begin position="4"/>
        <end position="112"/>
    </location>
</feature>
<evidence type="ECO:0000313" key="4">
    <source>
        <dbReference type="Proteomes" id="UP000037425"/>
    </source>
</evidence>
<organism evidence="3 4">
    <name type="scientific">Ensifer adhaerens</name>
    <name type="common">Sinorhizobium morelense</name>
    <dbReference type="NCBI Taxonomy" id="106592"/>
    <lineage>
        <taxon>Bacteria</taxon>
        <taxon>Pseudomonadati</taxon>
        <taxon>Pseudomonadota</taxon>
        <taxon>Alphaproteobacteria</taxon>
        <taxon>Hyphomicrobiales</taxon>
        <taxon>Rhizobiaceae</taxon>
        <taxon>Sinorhizobium/Ensifer group</taxon>
        <taxon>Ensifer</taxon>
    </lineage>
</organism>
<protein>
    <recommendedName>
        <fullName evidence="2">Quinate/shikimate 5-dehydrogenase/glutamyl-tRNA reductase domain-containing protein</fullName>
    </recommendedName>
</protein>
<comment type="caution">
    <text evidence="3">The sequence shown here is derived from an EMBL/GenBank/DDBJ whole genome shotgun (WGS) entry which is preliminary data.</text>
</comment>